<keyword evidence="5" id="KW-1185">Reference proteome</keyword>
<comment type="pathway">
    <text evidence="1">Protein modification; protein ubiquitination.</text>
</comment>
<dbReference type="EMBL" id="SPHZ02000010">
    <property type="protein sequence ID" value="KAF0897318.1"/>
    <property type="molecule type" value="Genomic_DNA"/>
</dbReference>
<protein>
    <recommendedName>
        <fullName evidence="3">BPM/SPOP BACK domain-containing protein</fullName>
    </recommendedName>
</protein>
<evidence type="ECO:0000256" key="1">
    <source>
        <dbReference type="ARBA" id="ARBA00004906"/>
    </source>
</evidence>
<dbReference type="Pfam" id="PF24570">
    <property type="entry name" value="BACK_BPM_SPOP"/>
    <property type="match status" value="1"/>
</dbReference>
<evidence type="ECO:0000313" key="5">
    <source>
        <dbReference type="Proteomes" id="UP000479710"/>
    </source>
</evidence>
<dbReference type="PANTHER" id="PTHR26379:SF187">
    <property type="entry name" value="OS07G0655300 PROTEIN"/>
    <property type="match status" value="1"/>
</dbReference>
<dbReference type="GO" id="GO:0016567">
    <property type="term" value="P:protein ubiquitination"/>
    <property type="evidence" value="ECO:0007669"/>
    <property type="project" value="InterPro"/>
</dbReference>
<dbReference type="PANTHER" id="PTHR26379">
    <property type="entry name" value="BTB/POZ AND MATH DOMAIN-CONTAINING PROTEIN 1"/>
    <property type="match status" value="1"/>
</dbReference>
<dbReference type="OrthoDB" id="682365at2759"/>
<evidence type="ECO:0000259" key="3">
    <source>
        <dbReference type="Pfam" id="PF24570"/>
    </source>
</evidence>
<dbReference type="InterPro" id="IPR045005">
    <property type="entry name" value="BPM1-6"/>
</dbReference>
<accession>A0A6G1C9Y8</accession>
<dbReference type="InterPro" id="IPR056423">
    <property type="entry name" value="BACK_BPM_SPOP"/>
</dbReference>
<name>A0A6G1C9Y8_9ORYZ</name>
<dbReference type="AlphaFoldDB" id="A0A6G1C9Y8"/>
<proteinExistence type="inferred from homology"/>
<sequence>MNAANIYSFSAHRHLLVAVPKYDLRRLKLICDNKLCMGLDVSTASTTLALAEQHSCHGLKEVVLRFLMLPSNMEAVRCTDDGWNKF</sequence>
<reference evidence="4 5" key="1">
    <citation type="submission" date="2019-11" db="EMBL/GenBank/DDBJ databases">
        <title>Whole genome sequence of Oryza granulata.</title>
        <authorList>
            <person name="Li W."/>
        </authorList>
    </citation>
    <scope>NUCLEOTIDE SEQUENCE [LARGE SCALE GENOMIC DNA]</scope>
    <source>
        <strain evidence="5">cv. Menghai</strain>
        <tissue evidence="4">Leaf</tissue>
    </source>
</reference>
<dbReference type="InterPro" id="IPR011333">
    <property type="entry name" value="SKP1/BTB/POZ_sf"/>
</dbReference>
<evidence type="ECO:0000256" key="2">
    <source>
        <dbReference type="ARBA" id="ARBA00010846"/>
    </source>
</evidence>
<gene>
    <name evidence="4" type="ORF">E2562_035626</name>
</gene>
<organism evidence="4 5">
    <name type="scientific">Oryza meyeriana var. granulata</name>
    <dbReference type="NCBI Taxonomy" id="110450"/>
    <lineage>
        <taxon>Eukaryota</taxon>
        <taxon>Viridiplantae</taxon>
        <taxon>Streptophyta</taxon>
        <taxon>Embryophyta</taxon>
        <taxon>Tracheophyta</taxon>
        <taxon>Spermatophyta</taxon>
        <taxon>Magnoliopsida</taxon>
        <taxon>Liliopsida</taxon>
        <taxon>Poales</taxon>
        <taxon>Poaceae</taxon>
        <taxon>BOP clade</taxon>
        <taxon>Oryzoideae</taxon>
        <taxon>Oryzeae</taxon>
        <taxon>Oryzinae</taxon>
        <taxon>Oryza</taxon>
        <taxon>Oryza meyeriana</taxon>
    </lineage>
</organism>
<dbReference type="Gene3D" id="3.30.710.10">
    <property type="entry name" value="Potassium Channel Kv1.1, Chain A"/>
    <property type="match status" value="1"/>
</dbReference>
<dbReference type="Proteomes" id="UP000479710">
    <property type="component" value="Unassembled WGS sequence"/>
</dbReference>
<evidence type="ECO:0000313" key="4">
    <source>
        <dbReference type="EMBL" id="KAF0897318.1"/>
    </source>
</evidence>
<comment type="caution">
    <text evidence="4">The sequence shown here is derived from an EMBL/GenBank/DDBJ whole genome shotgun (WGS) entry which is preliminary data.</text>
</comment>
<comment type="similarity">
    <text evidence="2">Belongs to the Tdpoz family.</text>
</comment>
<feature type="domain" description="BPM/SPOP BACK" evidence="3">
    <location>
        <begin position="43"/>
        <end position="81"/>
    </location>
</feature>